<dbReference type="SUPFAM" id="SSF56091">
    <property type="entry name" value="DNA ligase/mRNA capping enzyme, catalytic domain"/>
    <property type="match status" value="1"/>
</dbReference>
<evidence type="ECO:0000259" key="1">
    <source>
        <dbReference type="Pfam" id="PF09414"/>
    </source>
</evidence>
<comment type="caution">
    <text evidence="2">The sequence shown here is derived from an EMBL/GenBank/DDBJ whole genome shotgun (WGS) entry which is preliminary data.</text>
</comment>
<dbReference type="AlphaFoldDB" id="A0A0F9LI70"/>
<protein>
    <recommendedName>
        <fullName evidence="1">RNA ligase domain-containing protein</fullName>
    </recommendedName>
</protein>
<gene>
    <name evidence="2" type="ORF">LCGC14_1196770</name>
</gene>
<name>A0A0F9LI70_9ZZZZ</name>
<reference evidence="2" key="1">
    <citation type="journal article" date="2015" name="Nature">
        <title>Complex archaea that bridge the gap between prokaryotes and eukaryotes.</title>
        <authorList>
            <person name="Spang A."/>
            <person name="Saw J.H."/>
            <person name="Jorgensen S.L."/>
            <person name="Zaremba-Niedzwiedzka K."/>
            <person name="Martijn J."/>
            <person name="Lind A.E."/>
            <person name="van Eijk R."/>
            <person name="Schleper C."/>
            <person name="Guy L."/>
            <person name="Ettema T.J."/>
        </authorList>
    </citation>
    <scope>NUCLEOTIDE SEQUENCE</scope>
</reference>
<feature type="domain" description="RNA ligase" evidence="1">
    <location>
        <begin position="23"/>
        <end position="169"/>
    </location>
</feature>
<dbReference type="Gene3D" id="3.30.470.30">
    <property type="entry name" value="DNA ligase/mRNA capping enzyme"/>
    <property type="match status" value="1"/>
</dbReference>
<evidence type="ECO:0000313" key="2">
    <source>
        <dbReference type="EMBL" id="KKM94599.1"/>
    </source>
</evidence>
<dbReference type="InterPro" id="IPR021122">
    <property type="entry name" value="RNA_ligase_dom_REL/Rnl2"/>
</dbReference>
<accession>A0A0F9LI70</accession>
<sequence>MIPAFPKIFTLGTKYIADIFKESVEITEKVDGSQFNFGKIDGVLQIRSKNKELYFDNPEKMFGEAIDYVKSIEDIIPDNTIFHCEYLKKPKHNTLVYERTPRNHLICFGVSSQDQSFTIHYEMLAEKIGIESVPVLFSGTVYSLDKLKNFLETPSILGGTKVEGIVIKNYHVHFYWGDTQFP</sequence>
<proteinExistence type="predicted"/>
<organism evidence="2">
    <name type="scientific">marine sediment metagenome</name>
    <dbReference type="NCBI Taxonomy" id="412755"/>
    <lineage>
        <taxon>unclassified sequences</taxon>
        <taxon>metagenomes</taxon>
        <taxon>ecological metagenomes</taxon>
    </lineage>
</organism>
<dbReference type="Pfam" id="PF09414">
    <property type="entry name" value="RNA_ligase"/>
    <property type="match status" value="1"/>
</dbReference>
<dbReference type="EMBL" id="LAZR01006117">
    <property type="protein sequence ID" value="KKM94599.1"/>
    <property type="molecule type" value="Genomic_DNA"/>
</dbReference>